<evidence type="ECO:0000256" key="1">
    <source>
        <dbReference type="SAM" id="MobiDB-lite"/>
    </source>
</evidence>
<organism evidence="2 3">
    <name type="scientific">Caenorhabditis nigoni</name>
    <dbReference type="NCBI Taxonomy" id="1611254"/>
    <lineage>
        <taxon>Eukaryota</taxon>
        <taxon>Metazoa</taxon>
        <taxon>Ecdysozoa</taxon>
        <taxon>Nematoda</taxon>
        <taxon>Chromadorea</taxon>
        <taxon>Rhabditida</taxon>
        <taxon>Rhabditina</taxon>
        <taxon>Rhabditomorpha</taxon>
        <taxon>Rhabditoidea</taxon>
        <taxon>Rhabditidae</taxon>
        <taxon>Peloderinae</taxon>
        <taxon>Caenorhabditis</taxon>
    </lineage>
</organism>
<dbReference type="STRING" id="1611254.A0A2G5SWI8"/>
<feature type="compositionally biased region" description="Acidic residues" evidence="1">
    <location>
        <begin position="63"/>
        <end position="82"/>
    </location>
</feature>
<keyword evidence="3" id="KW-1185">Reference proteome</keyword>
<accession>A0A2G5SWI8</accession>
<feature type="region of interest" description="Disordered" evidence="1">
    <location>
        <begin position="56"/>
        <end position="115"/>
    </location>
</feature>
<evidence type="ECO:0000313" key="2">
    <source>
        <dbReference type="EMBL" id="PIC19338.1"/>
    </source>
</evidence>
<reference evidence="3" key="1">
    <citation type="submission" date="2017-10" db="EMBL/GenBank/DDBJ databases">
        <title>Rapid genome shrinkage in a self-fertile nematode reveals novel sperm competition proteins.</title>
        <authorList>
            <person name="Yin D."/>
            <person name="Schwarz E.M."/>
            <person name="Thomas C.G."/>
            <person name="Felde R.L."/>
            <person name="Korf I.F."/>
            <person name="Cutter A.D."/>
            <person name="Schartner C.M."/>
            <person name="Ralston E.J."/>
            <person name="Meyer B.J."/>
            <person name="Haag E.S."/>
        </authorList>
    </citation>
    <scope>NUCLEOTIDE SEQUENCE [LARGE SCALE GENOMIC DNA]</scope>
    <source>
        <strain evidence="3">JU1422</strain>
    </source>
</reference>
<dbReference type="AlphaFoldDB" id="A0A2G5SWI8"/>
<dbReference type="Proteomes" id="UP000230233">
    <property type="component" value="Chromosome X"/>
</dbReference>
<protein>
    <submittedName>
        <fullName evidence="2">Uncharacterized protein</fullName>
    </submittedName>
</protein>
<dbReference type="OrthoDB" id="5825534at2759"/>
<sequence>MAEYNPETVATQPERVVGFFVPESSAAFVTEMLELALSNTPGVTVYAGEMSRIVLSTNSNDSETAEDTDDDSDSTSSEDECQDSTVSSSSNKRKAPQEASVPKRRKSETTERSTNFSCDAADRISMVDMVKELERKYGQPAGLPNGQATAPRLMIQYPGLPYSAPVHQEFANCGLPRQVVDFNGRGMFKATGNLAFNGTSVT</sequence>
<dbReference type="EMBL" id="PDUG01000006">
    <property type="protein sequence ID" value="PIC19338.1"/>
    <property type="molecule type" value="Genomic_DNA"/>
</dbReference>
<gene>
    <name evidence="2" type="primary">Cni-C39D10.5</name>
    <name evidence="2" type="synonym">Cnig_chr_X.g24923</name>
    <name evidence="2" type="ORF">B9Z55_024923</name>
</gene>
<evidence type="ECO:0000313" key="3">
    <source>
        <dbReference type="Proteomes" id="UP000230233"/>
    </source>
</evidence>
<proteinExistence type="predicted"/>
<comment type="caution">
    <text evidence="2">The sequence shown here is derived from an EMBL/GenBank/DDBJ whole genome shotgun (WGS) entry which is preliminary data.</text>
</comment>
<name>A0A2G5SWI8_9PELO</name>